<protein>
    <submittedName>
        <fullName evidence="1">Uncharacterized protein</fullName>
    </submittedName>
</protein>
<reference evidence="1" key="2">
    <citation type="journal article" date="2015" name="Data Brief">
        <title>Shoot transcriptome of the giant reed, Arundo donax.</title>
        <authorList>
            <person name="Barrero R.A."/>
            <person name="Guerrero F.D."/>
            <person name="Moolhuijzen P."/>
            <person name="Goolsby J.A."/>
            <person name="Tidwell J."/>
            <person name="Bellgard S.E."/>
            <person name="Bellgard M.I."/>
        </authorList>
    </citation>
    <scope>NUCLEOTIDE SEQUENCE</scope>
    <source>
        <tissue evidence="1">Shoot tissue taken approximately 20 cm above the soil surface</tissue>
    </source>
</reference>
<organism evidence="1">
    <name type="scientific">Arundo donax</name>
    <name type="common">Giant reed</name>
    <name type="synonym">Donax arundinaceus</name>
    <dbReference type="NCBI Taxonomy" id="35708"/>
    <lineage>
        <taxon>Eukaryota</taxon>
        <taxon>Viridiplantae</taxon>
        <taxon>Streptophyta</taxon>
        <taxon>Embryophyta</taxon>
        <taxon>Tracheophyta</taxon>
        <taxon>Spermatophyta</taxon>
        <taxon>Magnoliopsida</taxon>
        <taxon>Liliopsida</taxon>
        <taxon>Poales</taxon>
        <taxon>Poaceae</taxon>
        <taxon>PACMAD clade</taxon>
        <taxon>Arundinoideae</taxon>
        <taxon>Arundineae</taxon>
        <taxon>Arundo</taxon>
    </lineage>
</organism>
<dbReference type="AlphaFoldDB" id="A0A0A9AYR0"/>
<evidence type="ECO:0000313" key="1">
    <source>
        <dbReference type="EMBL" id="JAD54045.1"/>
    </source>
</evidence>
<proteinExistence type="predicted"/>
<reference evidence="1" key="1">
    <citation type="submission" date="2014-09" db="EMBL/GenBank/DDBJ databases">
        <authorList>
            <person name="Magalhaes I.L.F."/>
            <person name="Oliveira U."/>
            <person name="Santos F.R."/>
            <person name="Vidigal T.H.D.A."/>
            <person name="Brescovit A.D."/>
            <person name="Santos A.J."/>
        </authorList>
    </citation>
    <scope>NUCLEOTIDE SEQUENCE</scope>
    <source>
        <tissue evidence="1">Shoot tissue taken approximately 20 cm above the soil surface</tissue>
    </source>
</reference>
<accession>A0A0A9AYR0</accession>
<sequence>MAVVALKLRHDQQTEACHAN</sequence>
<name>A0A0A9AYR0_ARUDO</name>
<dbReference type="EMBL" id="GBRH01243850">
    <property type="protein sequence ID" value="JAD54045.1"/>
    <property type="molecule type" value="Transcribed_RNA"/>
</dbReference>